<comment type="caution">
    <text evidence="1">The sequence shown here is derived from an EMBL/GenBank/DDBJ whole genome shotgun (WGS) entry which is preliminary data.</text>
</comment>
<dbReference type="Proteomes" id="UP000244722">
    <property type="component" value="Unassembled WGS sequence"/>
</dbReference>
<evidence type="ECO:0000313" key="1">
    <source>
        <dbReference type="EMBL" id="PUU84097.1"/>
    </source>
</evidence>
<keyword evidence="2" id="KW-1185">Reference proteome</keyword>
<gene>
    <name evidence="1" type="ORF">B9Z19DRAFT_564483</name>
</gene>
<proteinExistence type="predicted"/>
<dbReference type="AlphaFoldDB" id="A0A2T7A8M4"/>
<sequence>MKDLRMVWGARAGRFNVHSVNGMRDRFGDVWRWISEGATVCETSCAALDSQLKDGTGPEMYGRGNGHVLAGTRYYPPRTTPSGANTFTNTARLCPVYQRGFQEESVVQYWVTVWWSICWTNLDLASEACCYVWILSAVCSKTSNESPFLVQSTSQP</sequence>
<organism evidence="1 2">
    <name type="scientific">Tuber borchii</name>
    <name type="common">White truffle</name>
    <dbReference type="NCBI Taxonomy" id="42251"/>
    <lineage>
        <taxon>Eukaryota</taxon>
        <taxon>Fungi</taxon>
        <taxon>Dikarya</taxon>
        <taxon>Ascomycota</taxon>
        <taxon>Pezizomycotina</taxon>
        <taxon>Pezizomycetes</taxon>
        <taxon>Pezizales</taxon>
        <taxon>Tuberaceae</taxon>
        <taxon>Tuber</taxon>
    </lineage>
</organism>
<reference evidence="1 2" key="1">
    <citation type="submission" date="2017-04" db="EMBL/GenBank/DDBJ databases">
        <title>Draft genome sequence of Tuber borchii Vittad., a whitish edible truffle.</title>
        <authorList>
            <consortium name="DOE Joint Genome Institute"/>
            <person name="Murat C."/>
            <person name="Kuo A."/>
            <person name="Barry K.W."/>
            <person name="Clum A."/>
            <person name="Dockter R.B."/>
            <person name="Fauchery L."/>
            <person name="Iotti M."/>
            <person name="Kohler A."/>
            <person name="Labutti K."/>
            <person name="Lindquist E.A."/>
            <person name="Lipzen A."/>
            <person name="Ohm R.A."/>
            <person name="Wang M."/>
            <person name="Grigoriev I.V."/>
            <person name="Zambonelli A."/>
            <person name="Martin F.M."/>
        </authorList>
    </citation>
    <scope>NUCLEOTIDE SEQUENCE [LARGE SCALE GENOMIC DNA]</scope>
    <source>
        <strain evidence="1 2">Tbo3840</strain>
    </source>
</reference>
<name>A0A2T7A8M4_TUBBO</name>
<accession>A0A2T7A8M4</accession>
<dbReference type="EMBL" id="NESQ01000004">
    <property type="protein sequence ID" value="PUU84097.1"/>
    <property type="molecule type" value="Genomic_DNA"/>
</dbReference>
<evidence type="ECO:0000313" key="2">
    <source>
        <dbReference type="Proteomes" id="UP000244722"/>
    </source>
</evidence>
<protein>
    <submittedName>
        <fullName evidence="1">Uncharacterized protein</fullName>
    </submittedName>
</protein>